<proteinExistence type="predicted"/>
<dbReference type="InterPro" id="IPR018606">
    <property type="entry name" value="Arb1"/>
</dbReference>
<dbReference type="Pfam" id="PF09692">
    <property type="entry name" value="Arb1"/>
    <property type="match status" value="1"/>
</dbReference>
<dbReference type="AlphaFoldDB" id="A0A9P1M5V3"/>
<comment type="caution">
    <text evidence="1">The sequence shown here is derived from an EMBL/GenBank/DDBJ whole genome shotgun (WGS) entry which is preliminary data.</text>
</comment>
<keyword evidence="2" id="KW-1185">Reference proteome</keyword>
<protein>
    <submittedName>
        <fullName evidence="1">Uncharacterized protein</fullName>
    </submittedName>
</protein>
<dbReference type="EMBL" id="CALLCH030000001">
    <property type="protein sequence ID" value="CAI4211418.1"/>
    <property type="molecule type" value="Genomic_DNA"/>
</dbReference>
<feature type="non-terminal residue" evidence="1">
    <location>
        <position position="1"/>
    </location>
</feature>
<evidence type="ECO:0000313" key="1">
    <source>
        <dbReference type="EMBL" id="CAI4211418.1"/>
    </source>
</evidence>
<gene>
    <name evidence="1" type="ORF">PPNO1_LOCUS1204</name>
</gene>
<reference evidence="1" key="1">
    <citation type="submission" date="2022-11" db="EMBL/GenBank/DDBJ databases">
        <authorList>
            <person name="Scott C."/>
            <person name="Bruce N."/>
        </authorList>
    </citation>
    <scope>NUCLEOTIDE SEQUENCE</scope>
</reference>
<evidence type="ECO:0000313" key="2">
    <source>
        <dbReference type="Proteomes" id="UP000838763"/>
    </source>
</evidence>
<sequence>RLEICVTRYRERTKLANKELKYFNEYLFLGGINAHVPLHYGVDTVDMDPSDVIKAHLASSKGNVYGSTENLQHYDPCNSEGWEVNWRKVVAGYIAEAVPRMTWQCEDPRTEMRSAIHVVAAFLRYVIQHKVCEEYKEDVKAALKLCGQGRAEMTLIHQAISKLPGLFNECLCGLFADPARPLVVDTERSRCEKEMIFKSAVTVFCGKDVFEKMKSVPHVKTIHSAECDLEVLSVHHATAQEQRIQQAYIHMHSADYNIKMGYITVRHCVLPTFRYYGVPERVPAQAIDRIILDDDILSHLKPGFFLRVTLAELNIGLKFMADYPSIFPTFQTILPQALMRRYKRGPSRKAARTVESVFDEDTYLKKG</sequence>
<dbReference type="GO" id="GO:0031047">
    <property type="term" value="P:regulatory ncRNA-mediated gene silencing"/>
    <property type="evidence" value="ECO:0007669"/>
    <property type="project" value="InterPro"/>
</dbReference>
<name>A0A9P1M5V3_9PEZI</name>
<accession>A0A9P1M5V3</accession>
<dbReference type="OrthoDB" id="435402at2759"/>
<dbReference type="GO" id="GO:0033167">
    <property type="term" value="C:ARC complex"/>
    <property type="evidence" value="ECO:0007669"/>
    <property type="project" value="InterPro"/>
</dbReference>
<organism evidence="1 2">
    <name type="scientific">Parascedosporium putredinis</name>
    <dbReference type="NCBI Taxonomy" id="1442378"/>
    <lineage>
        <taxon>Eukaryota</taxon>
        <taxon>Fungi</taxon>
        <taxon>Dikarya</taxon>
        <taxon>Ascomycota</taxon>
        <taxon>Pezizomycotina</taxon>
        <taxon>Sordariomycetes</taxon>
        <taxon>Hypocreomycetidae</taxon>
        <taxon>Microascales</taxon>
        <taxon>Microascaceae</taxon>
        <taxon>Parascedosporium</taxon>
    </lineage>
</organism>
<dbReference type="Proteomes" id="UP000838763">
    <property type="component" value="Unassembled WGS sequence"/>
</dbReference>